<feature type="transmembrane region" description="Helical" evidence="1">
    <location>
        <begin position="193"/>
        <end position="213"/>
    </location>
</feature>
<name>A0AAD4Q7N5_9AGAM</name>
<evidence type="ECO:0000256" key="1">
    <source>
        <dbReference type="SAM" id="Phobius"/>
    </source>
</evidence>
<dbReference type="AlphaFoldDB" id="A0AAD4Q7N5"/>
<keyword evidence="1" id="KW-0812">Transmembrane</keyword>
<proteinExistence type="predicted"/>
<sequence>MVMNEEVDSQRPFSETVMLKNLRQRFRQRPTDSDPMTNTQAATSRTLYYAQQGPSLIPSAGKPLPSYAKSGGIASCPAPDTSAARYWAARAVTAEVLLTERSKHAHELRGVIHKEDAKRKEEIAVLHGAHEAHQRKMEWMVIGCIAVLAVVVLCLLVTRASPPTPTASHFTIPVLSPFTSVVEHETSAWGARIIVPGLMIAATLAWGIIRHWLSHKSLSRMAAIPS</sequence>
<evidence type="ECO:0000313" key="3">
    <source>
        <dbReference type="Proteomes" id="UP001201163"/>
    </source>
</evidence>
<dbReference type="Proteomes" id="UP001201163">
    <property type="component" value="Unassembled WGS sequence"/>
</dbReference>
<evidence type="ECO:0000313" key="2">
    <source>
        <dbReference type="EMBL" id="KAH8978962.1"/>
    </source>
</evidence>
<reference evidence="2" key="1">
    <citation type="submission" date="2022-01" db="EMBL/GenBank/DDBJ databases">
        <title>Comparative genomics reveals a dynamic genome evolution in the ectomycorrhizal milk-cap (Lactarius) mushrooms.</title>
        <authorList>
            <consortium name="DOE Joint Genome Institute"/>
            <person name="Lebreton A."/>
            <person name="Tang N."/>
            <person name="Kuo A."/>
            <person name="LaButti K."/>
            <person name="Drula E."/>
            <person name="Barry K."/>
            <person name="Clum A."/>
            <person name="Lipzen A."/>
            <person name="Mousain D."/>
            <person name="Ng V."/>
            <person name="Wang R."/>
            <person name="Wang X."/>
            <person name="Dai Y."/>
            <person name="Henrissat B."/>
            <person name="Grigoriev I.V."/>
            <person name="Guerin-Laguette A."/>
            <person name="Yu F."/>
            <person name="Martin F.M."/>
        </authorList>
    </citation>
    <scope>NUCLEOTIDE SEQUENCE</scope>
    <source>
        <strain evidence="2">QP</strain>
    </source>
</reference>
<comment type="caution">
    <text evidence="2">The sequence shown here is derived from an EMBL/GenBank/DDBJ whole genome shotgun (WGS) entry which is preliminary data.</text>
</comment>
<accession>A0AAD4Q7N5</accession>
<dbReference type="EMBL" id="JAKELL010000193">
    <property type="protein sequence ID" value="KAH8978962.1"/>
    <property type="molecule type" value="Genomic_DNA"/>
</dbReference>
<keyword evidence="3" id="KW-1185">Reference proteome</keyword>
<protein>
    <submittedName>
        <fullName evidence="2">Uncharacterized protein</fullName>
    </submittedName>
</protein>
<keyword evidence="1" id="KW-1133">Transmembrane helix</keyword>
<gene>
    <name evidence="2" type="ORF">EDB92DRAFT_450936</name>
</gene>
<keyword evidence="1" id="KW-0472">Membrane</keyword>
<organism evidence="2 3">
    <name type="scientific">Lactarius akahatsu</name>
    <dbReference type="NCBI Taxonomy" id="416441"/>
    <lineage>
        <taxon>Eukaryota</taxon>
        <taxon>Fungi</taxon>
        <taxon>Dikarya</taxon>
        <taxon>Basidiomycota</taxon>
        <taxon>Agaricomycotina</taxon>
        <taxon>Agaricomycetes</taxon>
        <taxon>Russulales</taxon>
        <taxon>Russulaceae</taxon>
        <taxon>Lactarius</taxon>
    </lineage>
</organism>
<feature type="transmembrane region" description="Helical" evidence="1">
    <location>
        <begin position="139"/>
        <end position="158"/>
    </location>
</feature>